<evidence type="ECO:0000313" key="6">
    <source>
        <dbReference type="Proteomes" id="UP000003178"/>
    </source>
</evidence>
<dbReference type="InterPro" id="IPR036388">
    <property type="entry name" value="WH-like_DNA-bd_sf"/>
</dbReference>
<dbReference type="InterPro" id="IPR000524">
    <property type="entry name" value="Tscrpt_reg_HTH_GntR"/>
</dbReference>
<dbReference type="GO" id="GO:0003700">
    <property type="term" value="F:DNA-binding transcription factor activity"/>
    <property type="evidence" value="ECO:0007669"/>
    <property type="project" value="InterPro"/>
</dbReference>
<dbReference type="InterPro" id="IPR036390">
    <property type="entry name" value="WH_DNA-bd_sf"/>
</dbReference>
<dbReference type="SUPFAM" id="SSF46785">
    <property type="entry name" value="Winged helix' DNA-binding domain"/>
    <property type="match status" value="1"/>
</dbReference>
<dbReference type="Pfam" id="PF00392">
    <property type="entry name" value="GntR"/>
    <property type="match status" value="1"/>
</dbReference>
<reference evidence="5 6" key="1">
    <citation type="submission" date="2008-09" db="EMBL/GenBank/DDBJ databases">
        <authorList>
            <person name="Fulton L."/>
            <person name="Clifton S."/>
            <person name="Fulton B."/>
            <person name="Xu J."/>
            <person name="Minx P."/>
            <person name="Pepin K.H."/>
            <person name="Johnson M."/>
            <person name="Thiruvilangam P."/>
            <person name="Bhonagiri V."/>
            <person name="Nash W.E."/>
            <person name="Mardis E.R."/>
            <person name="Wilson R.K."/>
        </authorList>
    </citation>
    <scope>NUCLEOTIDE SEQUENCE [LARGE SCALE GENOMIC DNA]</scope>
    <source>
        <strain evidence="5 6">DSM 13275</strain>
    </source>
</reference>
<accession>B6FWF7</accession>
<dbReference type="Gene3D" id="1.10.10.10">
    <property type="entry name" value="Winged helix-like DNA-binding domain superfamily/Winged helix DNA-binding domain"/>
    <property type="match status" value="1"/>
</dbReference>
<dbReference type="PROSITE" id="PS50949">
    <property type="entry name" value="HTH_GNTR"/>
    <property type="match status" value="1"/>
</dbReference>
<dbReference type="OrthoDB" id="163333at2"/>
<keyword evidence="6" id="KW-1185">Reference proteome</keyword>
<evidence type="ECO:0000256" key="3">
    <source>
        <dbReference type="ARBA" id="ARBA00023163"/>
    </source>
</evidence>
<dbReference type="PANTHER" id="PTHR38445:SF6">
    <property type="entry name" value="GNTR-FAMILY TRANSCRIPTIONAL REGULATOR"/>
    <property type="match status" value="1"/>
</dbReference>
<sequence>MSWEFDNSKPIYIQLVDTLKMKIVSGEFQPGSKMLTVRALAAEAEVNPNTMQRALSELEREELMYSQRTKGRFVTDDIDKINKMKKDMANERIDGLKEFLVQLGYSPDEIISLIAENVKGE</sequence>
<dbReference type="eggNOG" id="COG1725">
    <property type="taxonomic scope" value="Bacteria"/>
</dbReference>
<dbReference type="SMART" id="SM00345">
    <property type="entry name" value="HTH_GNTR"/>
    <property type="match status" value="1"/>
</dbReference>
<gene>
    <name evidence="5" type="ORF">CLOHIR_00206</name>
</gene>
<evidence type="ECO:0000256" key="1">
    <source>
        <dbReference type="ARBA" id="ARBA00023015"/>
    </source>
</evidence>
<keyword evidence="1" id="KW-0805">Transcription regulation</keyword>
<dbReference type="CDD" id="cd07377">
    <property type="entry name" value="WHTH_GntR"/>
    <property type="match status" value="1"/>
</dbReference>
<organism evidence="5 6">
    <name type="scientific">Peptacetobacter hiranonis (strain DSM 13275 / JCM 10541 / KCTC 15199 / TO-931)</name>
    <name type="common">Clostridium hiranonis</name>
    <dbReference type="NCBI Taxonomy" id="500633"/>
    <lineage>
        <taxon>Bacteria</taxon>
        <taxon>Bacillati</taxon>
        <taxon>Bacillota</taxon>
        <taxon>Clostridia</taxon>
        <taxon>Peptostreptococcales</taxon>
        <taxon>Peptostreptococcaceae</taxon>
        <taxon>Peptacetobacter</taxon>
    </lineage>
</organism>
<reference evidence="5 6" key="2">
    <citation type="submission" date="2008-10" db="EMBL/GenBank/DDBJ databases">
        <title>Draft genome sequence of Clostridium hiranonis (DSM 13275).</title>
        <authorList>
            <person name="Sudarsanam P."/>
            <person name="Ley R."/>
            <person name="Guruge J."/>
            <person name="Turnbaugh P.J."/>
            <person name="Mahowald M."/>
            <person name="Liep D."/>
            <person name="Gordon J."/>
        </authorList>
    </citation>
    <scope>NUCLEOTIDE SEQUENCE [LARGE SCALE GENOMIC DNA]</scope>
    <source>
        <strain evidence="5 6">DSM 13275</strain>
    </source>
</reference>
<keyword evidence="3" id="KW-0804">Transcription</keyword>
<dbReference type="HOGENOM" id="CLU_017584_10_0_9"/>
<comment type="caution">
    <text evidence="5">The sequence shown here is derived from an EMBL/GenBank/DDBJ whole genome shotgun (WGS) entry which is preliminary data.</text>
</comment>
<keyword evidence="2" id="KW-0238">DNA-binding</keyword>
<dbReference type="STRING" id="500633.CLOHIR_00206"/>
<evidence type="ECO:0000313" key="5">
    <source>
        <dbReference type="EMBL" id="EEA86064.1"/>
    </source>
</evidence>
<feature type="domain" description="HTH gntR-type" evidence="4">
    <location>
        <begin position="9"/>
        <end position="77"/>
    </location>
</feature>
<protein>
    <submittedName>
        <fullName evidence="5">Transcriptional regulator, GntR family</fullName>
    </submittedName>
</protein>
<name>B6FWF7_PEPHT</name>
<evidence type="ECO:0000256" key="2">
    <source>
        <dbReference type="ARBA" id="ARBA00023125"/>
    </source>
</evidence>
<proteinExistence type="predicted"/>
<dbReference type="PANTHER" id="PTHR38445">
    <property type="entry name" value="HTH-TYPE TRANSCRIPTIONAL REPRESSOR YTRA"/>
    <property type="match status" value="1"/>
</dbReference>
<dbReference type="GO" id="GO:0003677">
    <property type="term" value="F:DNA binding"/>
    <property type="evidence" value="ECO:0007669"/>
    <property type="project" value="UniProtKB-KW"/>
</dbReference>
<dbReference type="AlphaFoldDB" id="B6FWF7"/>
<dbReference type="RefSeq" id="WP_006439125.1">
    <property type="nucleotide sequence ID" value="NZ_DS995355.1"/>
</dbReference>
<dbReference type="EMBL" id="ABWP01000010">
    <property type="protein sequence ID" value="EEA86064.1"/>
    <property type="molecule type" value="Genomic_DNA"/>
</dbReference>
<evidence type="ECO:0000259" key="4">
    <source>
        <dbReference type="PROSITE" id="PS50949"/>
    </source>
</evidence>
<dbReference type="Proteomes" id="UP000003178">
    <property type="component" value="Unassembled WGS sequence"/>
</dbReference>